<sequence length="633" mass="71466">FRFLLGIILIIATFELRQAASSAMSAEQTLDAFKLTDGCDALKDRLRCFQHKYRTIDGTCNNLCRIEQGAAFTPLRRFLPSEYAPGEQPRNESVTGHPLPNTRRVSVAVFEGSVGNEVGLPDFTHMTMTWGQFIDHDVTLTELTPNVECGNNTAPCVNQEGCIVISLDELNSYERLRFNASANCIPLRRSFRRKGEQINEITAYIDASQVYGSDEALAKRLREKKTKLGLLDVRPYINSDGEPILPEADEEAFCRSNDTEASPCFLAGDIRVNENHALMAMHTIWVREHNRIARFLHLLNPHWGDERLYQEARKIVGAEIQHITYNEWLAVIFPSKELRRKQGILLEPKGKFFKGYDVSVDAQCTNAFSTAALRMGHSLIRDTFVLLGTNFARSQFDEPNELQVKDFFNPDRFYQAGDNAYGGILLGLFRVFARNVDRRFDPAIRERLIIEGEPPNGIVGDLTAINMIRGRDHGLPGYVKFREACGGNPALNFEDITDTIPRAQVDRLKRSGVYKNVADIDLFAGAMSENAQTGSALGFTFTCLVGRQFKDFRHGDRFWYERDDHQTGFTIEQLDQIRHSTLAKVICDNADGVPRVNPWVFLHINIHVPGVDNSVVDCGDLPFMDLTVFKEGE</sequence>
<keyword evidence="4" id="KW-0732">Signal</keyword>
<feature type="signal peptide" evidence="4">
    <location>
        <begin position="1"/>
        <end position="19"/>
    </location>
</feature>
<evidence type="ECO:0000313" key="5">
    <source>
        <dbReference type="EMBL" id="CAH3170830.1"/>
    </source>
</evidence>
<dbReference type="InterPro" id="IPR019791">
    <property type="entry name" value="Haem_peroxidase_animal"/>
</dbReference>
<protein>
    <recommendedName>
        <fullName evidence="7">Peroxidase</fullName>
    </recommendedName>
</protein>
<evidence type="ECO:0000256" key="4">
    <source>
        <dbReference type="SAM" id="SignalP"/>
    </source>
</evidence>
<dbReference type="Gene3D" id="1.10.640.10">
    <property type="entry name" value="Haem peroxidase domain superfamily, animal type"/>
    <property type="match status" value="1"/>
</dbReference>
<dbReference type="SUPFAM" id="SSF48113">
    <property type="entry name" value="Heme-dependent peroxidases"/>
    <property type="match status" value="1"/>
</dbReference>
<name>A0ABN8QVL3_9CNID</name>
<dbReference type="CDD" id="cd09823">
    <property type="entry name" value="peroxinectin_like"/>
    <property type="match status" value="1"/>
</dbReference>
<evidence type="ECO:0000256" key="1">
    <source>
        <dbReference type="ARBA" id="ARBA00004613"/>
    </source>
</evidence>
<evidence type="ECO:0000256" key="2">
    <source>
        <dbReference type="ARBA" id="ARBA00022525"/>
    </source>
</evidence>
<dbReference type="Pfam" id="PF03098">
    <property type="entry name" value="An_peroxidase"/>
    <property type="match status" value="1"/>
</dbReference>
<gene>
    <name evidence="5" type="ORF">PEVE_00007586</name>
</gene>
<comment type="subcellular location">
    <subcellularLocation>
        <location evidence="1">Secreted</location>
    </subcellularLocation>
</comment>
<keyword evidence="3" id="KW-0325">Glycoprotein</keyword>
<dbReference type="InterPro" id="IPR010255">
    <property type="entry name" value="Haem_peroxidase_sf"/>
</dbReference>
<dbReference type="PANTHER" id="PTHR11475">
    <property type="entry name" value="OXIDASE/PEROXIDASE"/>
    <property type="match status" value="1"/>
</dbReference>
<keyword evidence="2" id="KW-0964">Secreted</keyword>
<feature type="non-terminal residue" evidence="5">
    <location>
        <position position="1"/>
    </location>
</feature>
<evidence type="ECO:0000256" key="3">
    <source>
        <dbReference type="ARBA" id="ARBA00023180"/>
    </source>
</evidence>
<feature type="chain" id="PRO_5047003019" description="Peroxidase" evidence="4">
    <location>
        <begin position="20"/>
        <end position="633"/>
    </location>
</feature>
<reference evidence="5 6" key="1">
    <citation type="submission" date="2022-05" db="EMBL/GenBank/DDBJ databases">
        <authorList>
            <consortium name="Genoscope - CEA"/>
            <person name="William W."/>
        </authorList>
    </citation>
    <scope>NUCLEOTIDE SEQUENCE [LARGE SCALE GENOMIC DNA]</scope>
</reference>
<keyword evidence="6" id="KW-1185">Reference proteome</keyword>
<organism evidence="5 6">
    <name type="scientific">Porites evermanni</name>
    <dbReference type="NCBI Taxonomy" id="104178"/>
    <lineage>
        <taxon>Eukaryota</taxon>
        <taxon>Metazoa</taxon>
        <taxon>Cnidaria</taxon>
        <taxon>Anthozoa</taxon>
        <taxon>Hexacorallia</taxon>
        <taxon>Scleractinia</taxon>
        <taxon>Fungiina</taxon>
        <taxon>Poritidae</taxon>
        <taxon>Porites</taxon>
    </lineage>
</organism>
<proteinExistence type="predicted"/>
<dbReference type="EMBL" id="CALNXI010001502">
    <property type="protein sequence ID" value="CAH3170830.1"/>
    <property type="molecule type" value="Genomic_DNA"/>
</dbReference>
<dbReference type="PANTHER" id="PTHR11475:SF4">
    <property type="entry name" value="CHORION PEROXIDASE"/>
    <property type="match status" value="1"/>
</dbReference>
<evidence type="ECO:0008006" key="7">
    <source>
        <dbReference type="Google" id="ProtNLM"/>
    </source>
</evidence>
<accession>A0ABN8QVL3</accession>
<comment type="caution">
    <text evidence="5">The sequence shown here is derived from an EMBL/GenBank/DDBJ whole genome shotgun (WGS) entry which is preliminary data.</text>
</comment>
<dbReference type="PROSITE" id="PS50292">
    <property type="entry name" value="PEROXIDASE_3"/>
    <property type="match status" value="1"/>
</dbReference>
<evidence type="ECO:0000313" key="6">
    <source>
        <dbReference type="Proteomes" id="UP001159427"/>
    </source>
</evidence>
<dbReference type="PRINTS" id="PR00457">
    <property type="entry name" value="ANPEROXIDASE"/>
</dbReference>
<dbReference type="Proteomes" id="UP001159427">
    <property type="component" value="Unassembled WGS sequence"/>
</dbReference>
<dbReference type="InterPro" id="IPR037120">
    <property type="entry name" value="Haem_peroxidase_sf_animal"/>
</dbReference>